<gene>
    <name evidence="10" type="ORF">JOC73_002428</name>
</gene>
<feature type="domain" description="Peptidase S54 rhomboid" evidence="9">
    <location>
        <begin position="52"/>
        <end position="182"/>
    </location>
</feature>
<keyword evidence="4 8" id="KW-0812">Transmembrane</keyword>
<accession>A0ABS2NSB7</accession>
<dbReference type="EMBL" id="JAFBEE010000019">
    <property type="protein sequence ID" value="MBM7615854.1"/>
    <property type="molecule type" value="Genomic_DNA"/>
</dbReference>
<dbReference type="Gene3D" id="1.20.1540.10">
    <property type="entry name" value="Rhomboid-like"/>
    <property type="match status" value="1"/>
</dbReference>
<evidence type="ECO:0000256" key="4">
    <source>
        <dbReference type="ARBA" id="ARBA00022692"/>
    </source>
</evidence>
<feature type="transmembrane region" description="Helical" evidence="8">
    <location>
        <begin position="90"/>
        <end position="108"/>
    </location>
</feature>
<feature type="transmembrane region" description="Helical" evidence="8">
    <location>
        <begin position="138"/>
        <end position="155"/>
    </location>
</feature>
<evidence type="ECO:0000256" key="1">
    <source>
        <dbReference type="ARBA" id="ARBA00004141"/>
    </source>
</evidence>
<feature type="transmembrane region" description="Helical" evidence="8">
    <location>
        <begin position="167"/>
        <end position="182"/>
    </location>
</feature>
<comment type="similarity">
    <text evidence="2">Belongs to the peptidase S54 family.</text>
</comment>
<sequence length="192" mass="21078">MKKLSNIFEYNSPVVLTFSLLAALVFILDKIIPIGLIHNFFVYFGGTSSLDFVRLFLWPLGHGSTDHLLGNMTLILLIGPMIEEKYSSKILLMLMVVTTLVIGVIQALFVSGGILGASGIVFMMIILTSFTNMKEGKIPLTFVAIAFLFLGKEIYNGLFLNNNVSEMGHILGALVGISFVLIDKKLDRSIGM</sequence>
<dbReference type="PANTHER" id="PTHR43066:SF1">
    <property type="entry name" value="RHOMBOID PROTEIN 2"/>
    <property type="match status" value="1"/>
</dbReference>
<evidence type="ECO:0000313" key="11">
    <source>
        <dbReference type="Proteomes" id="UP001314796"/>
    </source>
</evidence>
<comment type="subcellular location">
    <subcellularLocation>
        <location evidence="1">Membrane</location>
        <topology evidence="1">Multi-pass membrane protein</topology>
    </subcellularLocation>
</comment>
<dbReference type="RefSeq" id="WP_204403519.1">
    <property type="nucleotide sequence ID" value="NZ_JAFBEE010000019.1"/>
</dbReference>
<reference evidence="10 11" key="1">
    <citation type="submission" date="2021-01" db="EMBL/GenBank/DDBJ databases">
        <title>Genomic Encyclopedia of Type Strains, Phase IV (KMG-IV): sequencing the most valuable type-strain genomes for metagenomic binning, comparative biology and taxonomic classification.</title>
        <authorList>
            <person name="Goeker M."/>
        </authorList>
    </citation>
    <scope>NUCLEOTIDE SEQUENCE [LARGE SCALE GENOMIC DNA]</scope>
    <source>
        <strain evidence="10 11">DSM 25890</strain>
    </source>
</reference>
<keyword evidence="7 8" id="KW-0472">Membrane</keyword>
<name>A0ABS2NSB7_9FIRM</name>
<evidence type="ECO:0000313" key="10">
    <source>
        <dbReference type="EMBL" id="MBM7615854.1"/>
    </source>
</evidence>
<dbReference type="GO" id="GO:0008233">
    <property type="term" value="F:peptidase activity"/>
    <property type="evidence" value="ECO:0007669"/>
    <property type="project" value="UniProtKB-KW"/>
</dbReference>
<organism evidence="10 11">
    <name type="scientific">Alkaliphilus hydrothermalis</name>
    <dbReference type="NCBI Taxonomy" id="1482730"/>
    <lineage>
        <taxon>Bacteria</taxon>
        <taxon>Bacillati</taxon>
        <taxon>Bacillota</taxon>
        <taxon>Clostridia</taxon>
        <taxon>Peptostreptococcales</taxon>
        <taxon>Natronincolaceae</taxon>
        <taxon>Alkaliphilus</taxon>
    </lineage>
</organism>
<feature type="transmembrane region" description="Helical" evidence="8">
    <location>
        <begin position="114"/>
        <end position="131"/>
    </location>
</feature>
<dbReference type="PANTHER" id="PTHR43066">
    <property type="entry name" value="RHOMBOID-RELATED PROTEIN"/>
    <property type="match status" value="1"/>
</dbReference>
<dbReference type="GO" id="GO:0006508">
    <property type="term" value="P:proteolysis"/>
    <property type="evidence" value="ECO:0007669"/>
    <property type="project" value="UniProtKB-KW"/>
</dbReference>
<evidence type="ECO:0000259" key="9">
    <source>
        <dbReference type="Pfam" id="PF01694"/>
    </source>
</evidence>
<dbReference type="Proteomes" id="UP001314796">
    <property type="component" value="Unassembled WGS sequence"/>
</dbReference>
<dbReference type="InterPro" id="IPR022764">
    <property type="entry name" value="Peptidase_S54_rhomboid_dom"/>
</dbReference>
<keyword evidence="5" id="KW-0378">Hydrolase</keyword>
<keyword evidence="3 10" id="KW-0645">Protease</keyword>
<dbReference type="InterPro" id="IPR035952">
    <property type="entry name" value="Rhomboid-like_sf"/>
</dbReference>
<evidence type="ECO:0000256" key="8">
    <source>
        <dbReference type="SAM" id="Phobius"/>
    </source>
</evidence>
<protein>
    <submittedName>
        <fullName evidence="10">Membrane associated rhomboid family serine protease</fullName>
    </submittedName>
</protein>
<evidence type="ECO:0000256" key="2">
    <source>
        <dbReference type="ARBA" id="ARBA00009045"/>
    </source>
</evidence>
<evidence type="ECO:0000256" key="6">
    <source>
        <dbReference type="ARBA" id="ARBA00022989"/>
    </source>
</evidence>
<comment type="caution">
    <text evidence="10">The sequence shown here is derived from an EMBL/GenBank/DDBJ whole genome shotgun (WGS) entry which is preliminary data.</text>
</comment>
<keyword evidence="6 8" id="KW-1133">Transmembrane helix</keyword>
<dbReference type="Pfam" id="PF01694">
    <property type="entry name" value="Rhomboid"/>
    <property type="match status" value="1"/>
</dbReference>
<proteinExistence type="inferred from homology"/>
<evidence type="ECO:0000256" key="5">
    <source>
        <dbReference type="ARBA" id="ARBA00022801"/>
    </source>
</evidence>
<evidence type="ECO:0000256" key="3">
    <source>
        <dbReference type="ARBA" id="ARBA00022670"/>
    </source>
</evidence>
<dbReference type="SUPFAM" id="SSF144091">
    <property type="entry name" value="Rhomboid-like"/>
    <property type="match status" value="1"/>
</dbReference>
<keyword evidence="11" id="KW-1185">Reference proteome</keyword>
<evidence type="ECO:0000256" key="7">
    <source>
        <dbReference type="ARBA" id="ARBA00023136"/>
    </source>
</evidence>
<feature type="transmembrane region" description="Helical" evidence="8">
    <location>
        <begin position="12"/>
        <end position="28"/>
    </location>
</feature>